<evidence type="ECO:0000313" key="2">
    <source>
        <dbReference type="Proteomes" id="UP001345013"/>
    </source>
</evidence>
<dbReference type="Proteomes" id="UP001345013">
    <property type="component" value="Unassembled WGS sequence"/>
</dbReference>
<keyword evidence="2" id="KW-1185">Reference proteome</keyword>
<sequence>MPIPTEPVGSLPRPRKLQEIIAAYDAGMASRDDLLEAQERAAADSVQLMEATGQILITDGEQRRSSFATYPIIDTLGGKGLAENFNPKGQFFAIFDDGHHRQLPEITAGPLKYRTYAWQEFDKSLKLLKRDDVGMKVAVIAPSMLYLLYPLKGEIPNYPKASFIDDLIDECERDIRGCFNSGAKRVSIDFTEGRLAAKRDPRNPWTGANLLQTFVDLNNLVLNRFRAGERKNIGIHTCPGGDCDSVHSADVDYHE</sequence>
<comment type="caution">
    <text evidence="1">The sequence shown here is derived from an EMBL/GenBank/DDBJ whole genome shotgun (WGS) entry which is preliminary data.</text>
</comment>
<dbReference type="PANTHER" id="PTHR43844:SF2">
    <property type="entry name" value="SYNTHASE, VITAMIN-B12 INDEPENDENT, PUTATIVE (AFU_ORTHOLOGUE AFUA_3G12060)-RELATED"/>
    <property type="match status" value="1"/>
</dbReference>
<accession>A0ABR0KMP6</accession>
<evidence type="ECO:0008006" key="3">
    <source>
        <dbReference type="Google" id="ProtNLM"/>
    </source>
</evidence>
<dbReference type="Gene3D" id="3.20.20.210">
    <property type="match status" value="1"/>
</dbReference>
<gene>
    <name evidence="1" type="ORF">LTR24_001232</name>
</gene>
<dbReference type="SUPFAM" id="SSF51726">
    <property type="entry name" value="UROD/MetE-like"/>
    <property type="match status" value="1"/>
</dbReference>
<dbReference type="EMBL" id="JAVRRG010000009">
    <property type="protein sequence ID" value="KAK5099573.1"/>
    <property type="molecule type" value="Genomic_DNA"/>
</dbReference>
<dbReference type="InterPro" id="IPR038071">
    <property type="entry name" value="UROD/MetE-like_sf"/>
</dbReference>
<evidence type="ECO:0000313" key="1">
    <source>
        <dbReference type="EMBL" id="KAK5099573.1"/>
    </source>
</evidence>
<proteinExistence type="predicted"/>
<reference evidence="1 2" key="1">
    <citation type="submission" date="2023-08" db="EMBL/GenBank/DDBJ databases">
        <title>Black Yeasts Isolated from many extreme environments.</title>
        <authorList>
            <person name="Coleine C."/>
            <person name="Stajich J.E."/>
            <person name="Selbmann L."/>
        </authorList>
    </citation>
    <scope>NUCLEOTIDE SEQUENCE [LARGE SCALE GENOMIC DNA]</scope>
    <source>
        <strain evidence="1 2">CCFEE 5885</strain>
    </source>
</reference>
<protein>
    <recommendedName>
        <fullName evidence="3">Methionine synthase</fullName>
    </recommendedName>
</protein>
<name>A0ABR0KMP6_9EURO</name>
<organism evidence="1 2">
    <name type="scientific">Lithohypha guttulata</name>
    <dbReference type="NCBI Taxonomy" id="1690604"/>
    <lineage>
        <taxon>Eukaryota</taxon>
        <taxon>Fungi</taxon>
        <taxon>Dikarya</taxon>
        <taxon>Ascomycota</taxon>
        <taxon>Pezizomycotina</taxon>
        <taxon>Eurotiomycetes</taxon>
        <taxon>Chaetothyriomycetidae</taxon>
        <taxon>Chaetothyriales</taxon>
        <taxon>Trichomeriaceae</taxon>
        <taxon>Lithohypha</taxon>
    </lineage>
</organism>
<dbReference type="PANTHER" id="PTHR43844">
    <property type="entry name" value="METHIONINE SYNTHASE"/>
    <property type="match status" value="1"/>
</dbReference>